<protein>
    <recommendedName>
        <fullName evidence="4">Integral membrane protein</fullName>
    </recommendedName>
</protein>
<reference evidence="3" key="1">
    <citation type="journal article" date="2019" name="Int. J. Syst. Evol. Microbiol.">
        <title>The Global Catalogue of Microorganisms (GCM) 10K type strain sequencing project: providing services to taxonomists for standard genome sequencing and annotation.</title>
        <authorList>
            <consortium name="The Broad Institute Genomics Platform"/>
            <consortium name="The Broad Institute Genome Sequencing Center for Infectious Disease"/>
            <person name="Wu L."/>
            <person name="Ma J."/>
        </authorList>
    </citation>
    <scope>NUCLEOTIDE SEQUENCE [LARGE SCALE GENOMIC DNA]</scope>
    <source>
        <strain evidence="3">CGMCC 1.12471</strain>
    </source>
</reference>
<evidence type="ECO:0000313" key="3">
    <source>
        <dbReference type="Proteomes" id="UP001597347"/>
    </source>
</evidence>
<name>A0ABW4LAR6_9MICO</name>
<feature type="transmembrane region" description="Helical" evidence="1">
    <location>
        <begin position="192"/>
        <end position="225"/>
    </location>
</feature>
<dbReference type="EMBL" id="JBHUEA010000002">
    <property type="protein sequence ID" value="MFD1720229.1"/>
    <property type="molecule type" value="Genomic_DNA"/>
</dbReference>
<evidence type="ECO:0000256" key="1">
    <source>
        <dbReference type="SAM" id="Phobius"/>
    </source>
</evidence>
<feature type="transmembrane region" description="Helical" evidence="1">
    <location>
        <begin position="237"/>
        <end position="263"/>
    </location>
</feature>
<feature type="transmembrane region" description="Helical" evidence="1">
    <location>
        <begin position="337"/>
        <end position="356"/>
    </location>
</feature>
<feature type="transmembrane region" description="Helical" evidence="1">
    <location>
        <begin position="22"/>
        <end position="46"/>
    </location>
</feature>
<accession>A0ABW4LAR6</accession>
<feature type="transmembrane region" description="Helical" evidence="1">
    <location>
        <begin position="385"/>
        <end position="403"/>
    </location>
</feature>
<feature type="transmembrane region" description="Helical" evidence="1">
    <location>
        <begin position="309"/>
        <end position="330"/>
    </location>
</feature>
<keyword evidence="3" id="KW-1185">Reference proteome</keyword>
<dbReference type="RefSeq" id="WP_377931435.1">
    <property type="nucleotide sequence ID" value="NZ_JBHUEA010000002.1"/>
</dbReference>
<proteinExistence type="predicted"/>
<evidence type="ECO:0000313" key="2">
    <source>
        <dbReference type="EMBL" id="MFD1720229.1"/>
    </source>
</evidence>
<keyword evidence="1" id="KW-0812">Transmembrane</keyword>
<gene>
    <name evidence="2" type="ORF">ACFSBI_01590</name>
</gene>
<sequence length="413" mass="43749">MVDRSVTRTAERRPAAPPRSRLPWWAVVLLVFAASRVVTTLLFVWVRSQATAQSRAGADPSLLGLATAWDGAWYWFIAVNGYPAVLPVDGTGAVTTNQWAFLPVYPYVAKALTLGLLDWRVVAVAVSVVAGAAAAVLLGALLLPRIGRSAALFATAVFSFSPLSFVLQMAYAEALGLALLLAALVLIDRRRYLAAIAPTVVLAFTRPGALVLALTVALVLAVRLVRARRGGPAVPVAELVAGALLAAAATVSGFAWSAIAALATGRPDAYFATEGAWRALWMPHSDIVLFQPWFFAADFWMGRAFGADAAPVLGPVLLVLVVGAFAALLVSRPARRLGLVAVLWCASYGLYLLAVFFPQSSVFRVLMPMAPLAGVLTPRGRAARTAVLGGAVALQALWLWVVLGPLQTYWTVL</sequence>
<evidence type="ECO:0008006" key="4">
    <source>
        <dbReference type="Google" id="ProtNLM"/>
    </source>
</evidence>
<feature type="transmembrane region" description="Helical" evidence="1">
    <location>
        <begin position="121"/>
        <end position="143"/>
    </location>
</feature>
<keyword evidence="1" id="KW-1133">Transmembrane helix</keyword>
<keyword evidence="1" id="KW-0472">Membrane</keyword>
<dbReference type="Proteomes" id="UP001597347">
    <property type="component" value="Unassembled WGS sequence"/>
</dbReference>
<comment type="caution">
    <text evidence="2">The sequence shown here is derived from an EMBL/GenBank/DDBJ whole genome shotgun (WGS) entry which is preliminary data.</text>
</comment>
<organism evidence="2 3">
    <name type="scientific">Amnibacterium endophyticum</name>
    <dbReference type="NCBI Taxonomy" id="2109337"/>
    <lineage>
        <taxon>Bacteria</taxon>
        <taxon>Bacillati</taxon>
        <taxon>Actinomycetota</taxon>
        <taxon>Actinomycetes</taxon>
        <taxon>Micrococcales</taxon>
        <taxon>Microbacteriaceae</taxon>
        <taxon>Amnibacterium</taxon>
    </lineage>
</organism>